<name>A0A6J6SAZ8_9ZZZZ</name>
<accession>A0A6J6SAZ8</accession>
<feature type="compositionally biased region" description="Basic and acidic residues" evidence="12">
    <location>
        <begin position="690"/>
        <end position="713"/>
    </location>
</feature>
<dbReference type="InterPro" id="IPR050736">
    <property type="entry name" value="Sensor_HK_Regulatory"/>
</dbReference>
<keyword evidence="8" id="KW-0418">Kinase</keyword>
<evidence type="ECO:0000256" key="11">
    <source>
        <dbReference type="ARBA" id="ARBA00023136"/>
    </source>
</evidence>
<dbReference type="SMART" id="SM00388">
    <property type="entry name" value="HisKA"/>
    <property type="match status" value="1"/>
</dbReference>
<dbReference type="PROSITE" id="PS50109">
    <property type="entry name" value="HIS_KIN"/>
    <property type="match status" value="1"/>
</dbReference>
<gene>
    <name evidence="17" type="ORF">UFOPK2761_00568</name>
</gene>
<dbReference type="InterPro" id="IPR007895">
    <property type="entry name" value="MASE1"/>
</dbReference>
<feature type="transmembrane region" description="Helical" evidence="13">
    <location>
        <begin position="194"/>
        <end position="221"/>
    </location>
</feature>
<keyword evidence="6" id="KW-0808">Transferase</keyword>
<keyword evidence="11 13" id="KW-0472">Membrane</keyword>
<dbReference type="PANTHER" id="PTHR43711:SF1">
    <property type="entry name" value="HISTIDINE KINASE 1"/>
    <property type="match status" value="1"/>
</dbReference>
<comment type="subcellular location">
    <subcellularLocation>
        <location evidence="2">Cell membrane</location>
        <topology evidence="2">Multi-pass membrane protein</topology>
    </subcellularLocation>
</comment>
<keyword evidence="7 13" id="KW-0812">Transmembrane</keyword>
<evidence type="ECO:0000256" key="2">
    <source>
        <dbReference type="ARBA" id="ARBA00004651"/>
    </source>
</evidence>
<dbReference type="CDD" id="cd00075">
    <property type="entry name" value="HATPase"/>
    <property type="match status" value="1"/>
</dbReference>
<dbReference type="Gene3D" id="1.10.287.130">
    <property type="match status" value="1"/>
</dbReference>
<dbReference type="PRINTS" id="PR00344">
    <property type="entry name" value="BCTRLSENSOR"/>
</dbReference>
<evidence type="ECO:0000256" key="1">
    <source>
        <dbReference type="ARBA" id="ARBA00000085"/>
    </source>
</evidence>
<keyword evidence="5" id="KW-0597">Phosphoprotein</keyword>
<dbReference type="InterPro" id="IPR003594">
    <property type="entry name" value="HATPase_dom"/>
</dbReference>
<feature type="transmembrane region" description="Helical" evidence="13">
    <location>
        <begin position="90"/>
        <end position="112"/>
    </location>
</feature>
<feature type="transmembrane region" description="Helical" evidence="13">
    <location>
        <begin position="67"/>
        <end position="84"/>
    </location>
</feature>
<dbReference type="PROSITE" id="PS50113">
    <property type="entry name" value="PAC"/>
    <property type="match status" value="1"/>
</dbReference>
<dbReference type="Pfam" id="PF00512">
    <property type="entry name" value="HisKA"/>
    <property type="match status" value="1"/>
</dbReference>
<protein>
    <recommendedName>
        <fullName evidence="3">histidine kinase</fullName>
        <ecNumber evidence="3">2.7.13.3</ecNumber>
    </recommendedName>
</protein>
<dbReference type="InterPro" id="IPR000014">
    <property type="entry name" value="PAS"/>
</dbReference>
<feature type="transmembrane region" description="Helical" evidence="13">
    <location>
        <begin position="278"/>
        <end position="296"/>
    </location>
</feature>
<evidence type="ECO:0000256" key="9">
    <source>
        <dbReference type="ARBA" id="ARBA00022989"/>
    </source>
</evidence>
<comment type="catalytic activity">
    <reaction evidence="1">
        <text>ATP + protein L-histidine = ADP + protein N-phospho-L-histidine.</text>
        <dbReference type="EC" id="2.7.13.3"/>
    </reaction>
</comment>
<dbReference type="EC" id="2.7.13.3" evidence="3"/>
<dbReference type="InterPro" id="IPR000700">
    <property type="entry name" value="PAS-assoc_C"/>
</dbReference>
<dbReference type="SUPFAM" id="SSF55874">
    <property type="entry name" value="ATPase domain of HSP90 chaperone/DNA topoisomerase II/histidine kinase"/>
    <property type="match status" value="1"/>
</dbReference>
<dbReference type="InterPro" id="IPR003661">
    <property type="entry name" value="HisK_dim/P_dom"/>
</dbReference>
<dbReference type="CDD" id="cd00082">
    <property type="entry name" value="HisKA"/>
    <property type="match status" value="1"/>
</dbReference>
<dbReference type="SMART" id="SM00086">
    <property type="entry name" value="PAC"/>
    <property type="match status" value="1"/>
</dbReference>
<feature type="transmembrane region" description="Helical" evidence="13">
    <location>
        <begin position="124"/>
        <end position="150"/>
    </location>
</feature>
<evidence type="ECO:0000256" key="12">
    <source>
        <dbReference type="SAM" id="MobiDB-lite"/>
    </source>
</evidence>
<keyword evidence="9 13" id="KW-1133">Transmembrane helix</keyword>
<dbReference type="Gene3D" id="3.30.450.20">
    <property type="entry name" value="PAS domain"/>
    <property type="match status" value="1"/>
</dbReference>
<dbReference type="PANTHER" id="PTHR43711">
    <property type="entry name" value="TWO-COMPONENT HISTIDINE KINASE"/>
    <property type="match status" value="1"/>
</dbReference>
<dbReference type="Pfam" id="PF05231">
    <property type="entry name" value="MASE1"/>
    <property type="match status" value="1"/>
</dbReference>
<dbReference type="GO" id="GO:0005886">
    <property type="term" value="C:plasma membrane"/>
    <property type="evidence" value="ECO:0007669"/>
    <property type="project" value="UniProtKB-SubCell"/>
</dbReference>
<reference evidence="17" key="1">
    <citation type="submission" date="2020-05" db="EMBL/GenBank/DDBJ databases">
        <authorList>
            <person name="Chiriac C."/>
            <person name="Salcher M."/>
            <person name="Ghai R."/>
            <person name="Kavagutti S V."/>
        </authorList>
    </citation>
    <scope>NUCLEOTIDE SEQUENCE</scope>
</reference>
<evidence type="ECO:0000256" key="3">
    <source>
        <dbReference type="ARBA" id="ARBA00012438"/>
    </source>
</evidence>
<dbReference type="Gene3D" id="3.30.565.10">
    <property type="entry name" value="Histidine kinase-like ATPase, C-terminal domain"/>
    <property type="match status" value="1"/>
</dbReference>
<evidence type="ECO:0000259" key="14">
    <source>
        <dbReference type="PROSITE" id="PS50109"/>
    </source>
</evidence>
<evidence type="ECO:0000259" key="15">
    <source>
        <dbReference type="PROSITE" id="PS50112"/>
    </source>
</evidence>
<evidence type="ECO:0000256" key="8">
    <source>
        <dbReference type="ARBA" id="ARBA00022777"/>
    </source>
</evidence>
<dbReference type="SMART" id="SM00387">
    <property type="entry name" value="HATPase_c"/>
    <property type="match status" value="1"/>
</dbReference>
<evidence type="ECO:0000256" key="5">
    <source>
        <dbReference type="ARBA" id="ARBA00022553"/>
    </source>
</evidence>
<dbReference type="EMBL" id="CAEZYQ010000003">
    <property type="protein sequence ID" value="CAB4731923.1"/>
    <property type="molecule type" value="Genomic_DNA"/>
</dbReference>
<dbReference type="AlphaFoldDB" id="A0A6J6SAZ8"/>
<feature type="domain" description="PAS" evidence="15">
    <location>
        <begin position="302"/>
        <end position="348"/>
    </location>
</feature>
<evidence type="ECO:0000256" key="6">
    <source>
        <dbReference type="ARBA" id="ARBA00022679"/>
    </source>
</evidence>
<feature type="transmembrane region" description="Helical" evidence="13">
    <location>
        <begin position="241"/>
        <end position="257"/>
    </location>
</feature>
<dbReference type="SUPFAM" id="SSF47384">
    <property type="entry name" value="Homodimeric domain of signal transducing histidine kinase"/>
    <property type="match status" value="1"/>
</dbReference>
<dbReference type="SUPFAM" id="SSF55785">
    <property type="entry name" value="PYP-like sensor domain (PAS domain)"/>
    <property type="match status" value="1"/>
</dbReference>
<dbReference type="InterPro" id="IPR036890">
    <property type="entry name" value="HATPase_C_sf"/>
</dbReference>
<dbReference type="InterPro" id="IPR004358">
    <property type="entry name" value="Sig_transdc_His_kin-like_C"/>
</dbReference>
<keyword evidence="10" id="KW-0902">Two-component regulatory system</keyword>
<dbReference type="InterPro" id="IPR005467">
    <property type="entry name" value="His_kinase_dom"/>
</dbReference>
<evidence type="ECO:0000256" key="7">
    <source>
        <dbReference type="ARBA" id="ARBA00022692"/>
    </source>
</evidence>
<dbReference type="GO" id="GO:0000155">
    <property type="term" value="F:phosphorelay sensor kinase activity"/>
    <property type="evidence" value="ECO:0007669"/>
    <property type="project" value="InterPro"/>
</dbReference>
<evidence type="ECO:0000256" key="13">
    <source>
        <dbReference type="SAM" id="Phobius"/>
    </source>
</evidence>
<organism evidence="17">
    <name type="scientific">freshwater metagenome</name>
    <dbReference type="NCBI Taxonomy" id="449393"/>
    <lineage>
        <taxon>unclassified sequences</taxon>
        <taxon>metagenomes</taxon>
        <taxon>ecological metagenomes</taxon>
    </lineage>
</organism>
<dbReference type="InterPro" id="IPR036097">
    <property type="entry name" value="HisK_dim/P_sf"/>
</dbReference>
<evidence type="ECO:0000256" key="4">
    <source>
        <dbReference type="ARBA" id="ARBA00022475"/>
    </source>
</evidence>
<feature type="transmembrane region" description="Helical" evidence="13">
    <location>
        <begin position="44"/>
        <end position="60"/>
    </location>
</feature>
<keyword evidence="4" id="KW-1003">Cell membrane</keyword>
<evidence type="ECO:0000256" key="10">
    <source>
        <dbReference type="ARBA" id="ARBA00023012"/>
    </source>
</evidence>
<feature type="transmembrane region" description="Helical" evidence="13">
    <location>
        <begin position="162"/>
        <end position="182"/>
    </location>
</feature>
<dbReference type="Pfam" id="PF13426">
    <property type="entry name" value="PAS_9"/>
    <property type="match status" value="1"/>
</dbReference>
<evidence type="ECO:0000259" key="16">
    <source>
        <dbReference type="PROSITE" id="PS50113"/>
    </source>
</evidence>
<dbReference type="PROSITE" id="PS50112">
    <property type="entry name" value="PAS"/>
    <property type="match status" value="1"/>
</dbReference>
<proteinExistence type="predicted"/>
<dbReference type="NCBIfam" id="TIGR00229">
    <property type="entry name" value="sensory_box"/>
    <property type="match status" value="1"/>
</dbReference>
<feature type="region of interest" description="Disordered" evidence="12">
    <location>
        <begin position="685"/>
        <end position="713"/>
    </location>
</feature>
<feature type="domain" description="PAC" evidence="16">
    <location>
        <begin position="387"/>
        <end position="439"/>
    </location>
</feature>
<feature type="domain" description="Histidine kinase" evidence="14">
    <location>
        <begin position="464"/>
        <end position="682"/>
    </location>
</feature>
<dbReference type="InterPro" id="IPR001610">
    <property type="entry name" value="PAC"/>
</dbReference>
<evidence type="ECO:0000313" key="17">
    <source>
        <dbReference type="EMBL" id="CAB4731923.1"/>
    </source>
</evidence>
<sequence>MRDAGGSTARRVLGTPRVLVPAAYLAILLTSTSAVGLAPSGSQVASWWPAAGLATALLVFSPVRRWAALFVGLVLVTSLANVLGGRPVAVSSVFGVGNALEALVAAWALGAHRSRPVLRTGVDIARLVLAALAGAAVIALVAGVTVSALLDGSLVDAAQHILATHMTSQLLVLPLVLSLGGDAQARAGALSRPVLVRAGIALATLLAFAVAFLAGVGVVASAFLPLPAMVWAALQLPRREVSALLVAVGFVTTLATAQGRGPLSLQASLMRDDGDILAQLYLAVLFLVTIPLVILVEQRTSALTTAESVLSSTTGSAIIGTDSDCVIRFFNVGAERMLGWSASEVVGRHPAEVYLEGGGPTACEALMGVTGPDPDLLVPPVVTAGVMKADRTWRRKDGSTLVVSVNVTEVRSPTGELEGYLAVAADVTDRLEVKQRLRDALAREQASVAELERVNRMETEFVSAVSHELRTPLTTILGNTQLLAAHIPGPLTEDQERVVDRLHRSGRRLLMLVEDLLTLTAVESRAATRHVAVRAGDVVELVVHQAVDLAEGRDLDVTYDDLAADATVLGDADELERALFNLVSNAVKFTPEGGAVRVASRHDGDCLVWSVTDTGLGVSETDRRHLFERFFRARTVTDMAIPGTGLGLPIVDLIARAHGGSARYVPREGAGSTFEIRLPVAPAPVPAAPVREEPPAQEHDDVRRDGVRIGEQA</sequence>
<dbReference type="Pfam" id="PF02518">
    <property type="entry name" value="HATPase_c"/>
    <property type="match status" value="1"/>
</dbReference>
<dbReference type="CDD" id="cd00130">
    <property type="entry name" value="PAS"/>
    <property type="match status" value="1"/>
</dbReference>
<dbReference type="InterPro" id="IPR035965">
    <property type="entry name" value="PAS-like_dom_sf"/>
</dbReference>